<accession>A0A0C2ZRV7</accession>
<proteinExistence type="predicted"/>
<dbReference type="EMBL" id="KN822029">
    <property type="protein sequence ID" value="KIM64268.1"/>
    <property type="molecule type" value="Genomic_DNA"/>
</dbReference>
<reference evidence="2 3" key="1">
    <citation type="submission" date="2014-04" db="EMBL/GenBank/DDBJ databases">
        <authorList>
            <consortium name="DOE Joint Genome Institute"/>
            <person name="Kuo A."/>
            <person name="Kohler A."/>
            <person name="Nagy L.G."/>
            <person name="Floudas D."/>
            <person name="Copeland A."/>
            <person name="Barry K.W."/>
            <person name="Cichocki N."/>
            <person name="Veneault-Fourrey C."/>
            <person name="LaButti K."/>
            <person name="Lindquist E.A."/>
            <person name="Lipzen A."/>
            <person name="Lundell T."/>
            <person name="Morin E."/>
            <person name="Murat C."/>
            <person name="Sun H."/>
            <person name="Tunlid A."/>
            <person name="Henrissat B."/>
            <person name="Grigoriev I.V."/>
            <person name="Hibbett D.S."/>
            <person name="Martin F."/>
            <person name="Nordberg H.P."/>
            <person name="Cantor M.N."/>
            <person name="Hua S.X."/>
        </authorList>
    </citation>
    <scope>NUCLEOTIDE SEQUENCE [LARGE SCALE GENOMIC DNA]</scope>
    <source>
        <strain evidence="2 3">Foug A</strain>
    </source>
</reference>
<gene>
    <name evidence="2" type="ORF">SCLCIDRAFT_1213364</name>
</gene>
<dbReference type="Proteomes" id="UP000053989">
    <property type="component" value="Unassembled WGS sequence"/>
</dbReference>
<dbReference type="AlphaFoldDB" id="A0A0C2ZRV7"/>
<sequence length="58" mass="6720">MGCRILPLNLVNVGRQGKEYEGPWNRKTQNQDRQEETDAIWPIISATEDVSIPIRLRL</sequence>
<feature type="region of interest" description="Disordered" evidence="1">
    <location>
        <begin position="19"/>
        <end position="38"/>
    </location>
</feature>
<dbReference type="HOGENOM" id="CLU_2980405_0_0_1"/>
<keyword evidence="3" id="KW-1185">Reference proteome</keyword>
<name>A0A0C2ZRV7_9AGAM</name>
<organism evidence="2 3">
    <name type="scientific">Scleroderma citrinum Foug A</name>
    <dbReference type="NCBI Taxonomy" id="1036808"/>
    <lineage>
        <taxon>Eukaryota</taxon>
        <taxon>Fungi</taxon>
        <taxon>Dikarya</taxon>
        <taxon>Basidiomycota</taxon>
        <taxon>Agaricomycotina</taxon>
        <taxon>Agaricomycetes</taxon>
        <taxon>Agaricomycetidae</taxon>
        <taxon>Boletales</taxon>
        <taxon>Sclerodermatineae</taxon>
        <taxon>Sclerodermataceae</taxon>
        <taxon>Scleroderma</taxon>
    </lineage>
</organism>
<dbReference type="InParanoid" id="A0A0C2ZRV7"/>
<evidence type="ECO:0000313" key="2">
    <source>
        <dbReference type="EMBL" id="KIM64268.1"/>
    </source>
</evidence>
<evidence type="ECO:0000256" key="1">
    <source>
        <dbReference type="SAM" id="MobiDB-lite"/>
    </source>
</evidence>
<evidence type="ECO:0000313" key="3">
    <source>
        <dbReference type="Proteomes" id="UP000053989"/>
    </source>
</evidence>
<protein>
    <submittedName>
        <fullName evidence="2">Uncharacterized protein</fullName>
    </submittedName>
</protein>
<reference evidence="3" key="2">
    <citation type="submission" date="2015-01" db="EMBL/GenBank/DDBJ databases">
        <title>Evolutionary Origins and Diversification of the Mycorrhizal Mutualists.</title>
        <authorList>
            <consortium name="DOE Joint Genome Institute"/>
            <consortium name="Mycorrhizal Genomics Consortium"/>
            <person name="Kohler A."/>
            <person name="Kuo A."/>
            <person name="Nagy L.G."/>
            <person name="Floudas D."/>
            <person name="Copeland A."/>
            <person name="Barry K.W."/>
            <person name="Cichocki N."/>
            <person name="Veneault-Fourrey C."/>
            <person name="LaButti K."/>
            <person name="Lindquist E.A."/>
            <person name="Lipzen A."/>
            <person name="Lundell T."/>
            <person name="Morin E."/>
            <person name="Murat C."/>
            <person name="Riley R."/>
            <person name="Ohm R."/>
            <person name="Sun H."/>
            <person name="Tunlid A."/>
            <person name="Henrissat B."/>
            <person name="Grigoriev I.V."/>
            <person name="Hibbett D.S."/>
            <person name="Martin F."/>
        </authorList>
    </citation>
    <scope>NUCLEOTIDE SEQUENCE [LARGE SCALE GENOMIC DNA]</scope>
    <source>
        <strain evidence="3">Foug A</strain>
    </source>
</reference>